<dbReference type="PANTHER" id="PTHR46586:SF3">
    <property type="entry name" value="ANKYRIN REPEAT-CONTAINING PROTEIN"/>
    <property type="match status" value="1"/>
</dbReference>
<dbReference type="KEGG" id="vg:34568473"/>
<dbReference type="SUPFAM" id="SSF48403">
    <property type="entry name" value="Ankyrin repeat"/>
    <property type="match status" value="1"/>
</dbReference>
<feature type="region of interest" description="Disordered" evidence="1">
    <location>
        <begin position="1"/>
        <end position="57"/>
    </location>
</feature>
<evidence type="ECO:0000313" key="4">
    <source>
        <dbReference type="Proteomes" id="UP000204584"/>
    </source>
</evidence>
<dbReference type="InterPro" id="IPR036047">
    <property type="entry name" value="F-box-like_dom_sf"/>
</dbReference>
<organism evidence="3 4">
    <name type="scientific">Pandoravirus salinus</name>
    <dbReference type="NCBI Taxonomy" id="1349410"/>
    <lineage>
        <taxon>Viruses</taxon>
        <taxon>Pandoravirus</taxon>
    </lineage>
</organism>
<sequence>MIAARTRDREMRGTIRSSATEAEPSGCNADSNPAPRKRRRVGSGTMDAQQQQHLARPQLDDLPNEILALVLDNVEWAMRPVVPFVCRRWRALFAERAAFARSENLSRSRREPAKYCATLAAMGYIGVIAWARANGCPWDARTCRAAVEHGNFEVFKWARDNGCPCDNWACAHAAQRGDFEMLKWARANGCPWSESTCVLAVEAGRFDILQWAHANGCLCGWATMRAAAKHGRFDILQWARANGASWNAYWSPYVCADAARIGRLDIVQWAHADGCPWEWPLASWAAGEGHLDIVKWARAEHCEWKDWIAWDAAKAGHLDVLVWIHDNWHTVLEPRIRLYAKEPAVVAWLDANDCPQCPWFC</sequence>
<dbReference type="InterPro" id="IPR001810">
    <property type="entry name" value="F-box_dom"/>
</dbReference>
<dbReference type="SUPFAM" id="SSF140860">
    <property type="entry name" value="Pseudo ankyrin repeat-like"/>
    <property type="match status" value="1"/>
</dbReference>
<accession>A0A291ATI3</accession>
<dbReference type="SUPFAM" id="SSF81383">
    <property type="entry name" value="F-box domain"/>
    <property type="match status" value="1"/>
</dbReference>
<keyword evidence="4" id="KW-1185">Reference proteome</keyword>
<name>A0A291ATI3_9VIRU</name>
<feature type="domain" description="F-box" evidence="2">
    <location>
        <begin position="56"/>
        <end position="102"/>
    </location>
</feature>
<dbReference type="Gene3D" id="1.25.40.20">
    <property type="entry name" value="Ankyrin repeat-containing domain"/>
    <property type="match status" value="1"/>
</dbReference>
<proteinExistence type="predicted"/>
<gene>
    <name evidence="3" type="ORF">psal_cds_593</name>
</gene>
<dbReference type="RefSeq" id="YP_009430041.1">
    <property type="nucleotide sequence ID" value="NC_022098.1"/>
</dbReference>
<evidence type="ECO:0000256" key="1">
    <source>
        <dbReference type="SAM" id="MobiDB-lite"/>
    </source>
</evidence>
<dbReference type="GeneID" id="34568473"/>
<dbReference type="Proteomes" id="UP000204584">
    <property type="component" value="Segment"/>
</dbReference>
<evidence type="ECO:0000259" key="2">
    <source>
        <dbReference type="PROSITE" id="PS50181"/>
    </source>
</evidence>
<evidence type="ECO:0000313" key="3">
    <source>
        <dbReference type="EMBL" id="ATE82202.1"/>
    </source>
</evidence>
<dbReference type="PROSITE" id="PS50181">
    <property type="entry name" value="FBOX"/>
    <property type="match status" value="1"/>
</dbReference>
<dbReference type="InterPro" id="IPR036770">
    <property type="entry name" value="Ankyrin_rpt-contain_sf"/>
</dbReference>
<reference evidence="3 4" key="1">
    <citation type="journal article" date="2013" name="Science">
        <title>Pandoraviruses: amoeba viruses with genomes up to 2.5 Mb reaching that of parasitic eukaryotes.</title>
        <authorList>
            <person name="Philippe N."/>
            <person name="Legendre M."/>
            <person name="Doutre G."/>
            <person name="Coute Y."/>
            <person name="Poirot O."/>
            <person name="Lescot M."/>
            <person name="Arslan D."/>
            <person name="Seltzer V."/>
            <person name="Bertaux L."/>
            <person name="Bruley C."/>
            <person name="Garin J."/>
            <person name="Claverie J.M."/>
            <person name="Abergel C."/>
        </authorList>
    </citation>
    <scope>NUCLEOTIDE SEQUENCE [LARGE SCALE GENOMIC DNA]</scope>
</reference>
<dbReference type="InterPro" id="IPR052050">
    <property type="entry name" value="SecEffector_AnkRepeat"/>
</dbReference>
<feature type="compositionally biased region" description="Basic and acidic residues" evidence="1">
    <location>
        <begin position="1"/>
        <end position="13"/>
    </location>
</feature>
<dbReference type="EMBL" id="KC977571">
    <property type="protein sequence ID" value="ATE82202.1"/>
    <property type="molecule type" value="Genomic_DNA"/>
</dbReference>
<protein>
    <submittedName>
        <fullName evidence="3">Ankyrin repeat domain containing protein</fullName>
    </submittedName>
</protein>
<dbReference type="PANTHER" id="PTHR46586">
    <property type="entry name" value="ANKYRIN REPEAT-CONTAINING PROTEIN"/>
    <property type="match status" value="1"/>
</dbReference>